<dbReference type="Proteomes" id="UP001156389">
    <property type="component" value="Unassembled WGS sequence"/>
</dbReference>
<organism evidence="1 2">
    <name type="scientific">Streptomyces gossypii</name>
    <dbReference type="NCBI Taxonomy" id="2883101"/>
    <lineage>
        <taxon>Bacteria</taxon>
        <taxon>Bacillati</taxon>
        <taxon>Actinomycetota</taxon>
        <taxon>Actinomycetes</taxon>
        <taxon>Kitasatosporales</taxon>
        <taxon>Streptomycetaceae</taxon>
        <taxon>Streptomyces</taxon>
    </lineage>
</organism>
<evidence type="ECO:0000313" key="1">
    <source>
        <dbReference type="EMBL" id="MCT2594219.1"/>
    </source>
</evidence>
<reference evidence="1 2" key="1">
    <citation type="submission" date="2021-10" db="EMBL/GenBank/DDBJ databases">
        <title>Streptomyces gossypii sp. nov., isolated from soil collected from cotton field.</title>
        <authorList>
            <person name="Ge X."/>
            <person name="Chen X."/>
            <person name="Liu W."/>
        </authorList>
    </citation>
    <scope>NUCLEOTIDE SEQUENCE [LARGE SCALE GENOMIC DNA]</scope>
    <source>
        <strain evidence="1 2">N2-109</strain>
    </source>
</reference>
<dbReference type="EMBL" id="JAJAGO010000019">
    <property type="protein sequence ID" value="MCT2594219.1"/>
    <property type="molecule type" value="Genomic_DNA"/>
</dbReference>
<accession>A0ABT2K411</accession>
<keyword evidence="2" id="KW-1185">Reference proteome</keyword>
<dbReference type="RefSeq" id="WP_260221532.1">
    <property type="nucleotide sequence ID" value="NZ_JAJAGO010000019.1"/>
</dbReference>
<gene>
    <name evidence="1" type="ORF">LHJ74_30665</name>
</gene>
<proteinExistence type="predicted"/>
<sequence length="105" mass="11258">MAYQRLTPVLTSADGALPVDELTDEINGNVVINANTITLELENTTAAPVAVTFVTSATVQGYAVEDHTVTLEAAEKRTYGHFPTEVFGPDLAFTSDAPITARVYR</sequence>
<protein>
    <submittedName>
        <fullName evidence="1">Uncharacterized protein</fullName>
    </submittedName>
</protein>
<evidence type="ECO:0000313" key="2">
    <source>
        <dbReference type="Proteomes" id="UP001156389"/>
    </source>
</evidence>
<comment type="caution">
    <text evidence="1">The sequence shown here is derived from an EMBL/GenBank/DDBJ whole genome shotgun (WGS) entry which is preliminary data.</text>
</comment>
<name>A0ABT2K411_9ACTN</name>